<protein>
    <submittedName>
        <fullName evidence="6">F-box only protein 9 (inferred by orthology to a human protein)</fullName>
    </submittedName>
</protein>
<dbReference type="PANTHER" id="PTHR12874:SF29">
    <property type="entry name" value="F-BOX ONLY PROTEIN 9"/>
    <property type="match status" value="1"/>
</dbReference>
<accession>A0A158PP83</accession>
<feature type="compositionally biased region" description="Polar residues" evidence="2">
    <location>
        <begin position="95"/>
        <end position="104"/>
    </location>
</feature>
<dbReference type="GO" id="GO:0019005">
    <property type="term" value="C:SCF ubiquitin ligase complex"/>
    <property type="evidence" value="ECO:0007669"/>
    <property type="project" value="TreeGrafter"/>
</dbReference>
<reference evidence="4 5" key="2">
    <citation type="submission" date="2018-11" db="EMBL/GenBank/DDBJ databases">
        <authorList>
            <consortium name="Pathogen Informatics"/>
        </authorList>
    </citation>
    <scope>NUCLEOTIDE SEQUENCE [LARGE SCALE GENOMIC DNA]</scope>
</reference>
<evidence type="ECO:0000313" key="6">
    <source>
        <dbReference type="WBParaSite" id="ASIM_0001389301-mRNA-1"/>
    </source>
</evidence>
<evidence type="ECO:0000313" key="4">
    <source>
        <dbReference type="EMBL" id="VDK49422.1"/>
    </source>
</evidence>
<feature type="compositionally biased region" description="Polar residues" evidence="2">
    <location>
        <begin position="49"/>
        <end position="65"/>
    </location>
</feature>
<dbReference type="Pfam" id="PF19270">
    <property type="entry name" value="FBO_C"/>
    <property type="match status" value="1"/>
</dbReference>
<evidence type="ECO:0000259" key="3">
    <source>
        <dbReference type="Pfam" id="PF19270"/>
    </source>
</evidence>
<dbReference type="WBParaSite" id="ASIM_0001389301-mRNA-1">
    <property type="protein sequence ID" value="ASIM_0001389301-mRNA-1"/>
    <property type="gene ID" value="ASIM_0001389301"/>
</dbReference>
<keyword evidence="5" id="KW-1185">Reference proteome</keyword>
<dbReference type="InterPro" id="IPR036047">
    <property type="entry name" value="F-box-like_dom_sf"/>
</dbReference>
<proteinExistence type="predicted"/>
<organism evidence="6">
    <name type="scientific">Anisakis simplex</name>
    <name type="common">Herring worm</name>
    <dbReference type="NCBI Taxonomy" id="6269"/>
    <lineage>
        <taxon>Eukaryota</taxon>
        <taxon>Metazoa</taxon>
        <taxon>Ecdysozoa</taxon>
        <taxon>Nematoda</taxon>
        <taxon>Chromadorea</taxon>
        <taxon>Rhabditida</taxon>
        <taxon>Spirurina</taxon>
        <taxon>Ascaridomorpha</taxon>
        <taxon>Ascaridoidea</taxon>
        <taxon>Anisakidae</taxon>
        <taxon>Anisakis</taxon>
        <taxon>Anisakis simplex complex</taxon>
    </lineage>
</organism>
<sequence>MPLERRLHRLKILKEEEESEEEDGEDAESSNKLIPLFEDESKQSDDQVDNSNLAVAENNVPSQQLPDPETTLESFRHEWKVELTSKNKLVKPKESPQSGSLPSQKHTKTLSEVVKYEKASTLFLEGAELERRGEVSDAVHRYMAAVRLVPDIEFQIFKNRHSRTSNTNSPDARGGSTVPGRVRSRSRSAALNGEDRESDEEDADLEGTLKKRIADRGTMIEADISGTVCPFALLPSELLLTVMKYVIGSELDVRCIEMLSMTSAAFYLLSRDEELWRLICLRVFGEHRLTSYLTESELFGCWRQMFISQPHVYFHGVYIGKCTYIRHGEASFQDKFYRPWHIVAYYRFMKFFADGTVLMVTSSEKPAQIVSQLKSKSTRLSGVIFGRYRLVGQDMIAAQFVRRCEKSEQRSRRIQRIRQAYIPHEVSVQEFNLELRFGDGKRRSAHCVLQWEKYECSFRYLNGQISESSLDVADHQLFPPLLFSRVKSFAQPDGWDEQLM</sequence>
<evidence type="ECO:0000256" key="2">
    <source>
        <dbReference type="SAM" id="MobiDB-lite"/>
    </source>
</evidence>
<dbReference type="AlphaFoldDB" id="A0A158PP83"/>
<feature type="domain" description="F-box protein Hrt3/FBXO9 C-terminal" evidence="3">
    <location>
        <begin position="297"/>
        <end position="418"/>
    </location>
</feature>
<dbReference type="InterPro" id="IPR045464">
    <property type="entry name" value="Hrt3/FBXO9_C"/>
</dbReference>
<dbReference type="GO" id="GO:0031146">
    <property type="term" value="P:SCF-dependent proteasomal ubiquitin-dependent protein catabolic process"/>
    <property type="evidence" value="ECO:0007669"/>
    <property type="project" value="TreeGrafter"/>
</dbReference>
<keyword evidence="1" id="KW-0833">Ubl conjugation pathway</keyword>
<dbReference type="Proteomes" id="UP000267096">
    <property type="component" value="Unassembled WGS sequence"/>
</dbReference>
<evidence type="ECO:0000313" key="5">
    <source>
        <dbReference type="Proteomes" id="UP000267096"/>
    </source>
</evidence>
<dbReference type="GO" id="GO:0005737">
    <property type="term" value="C:cytoplasm"/>
    <property type="evidence" value="ECO:0007669"/>
    <property type="project" value="TreeGrafter"/>
</dbReference>
<feature type="compositionally biased region" description="Basic residues" evidence="2">
    <location>
        <begin position="1"/>
        <end position="11"/>
    </location>
</feature>
<reference evidence="6" key="1">
    <citation type="submission" date="2016-04" db="UniProtKB">
        <authorList>
            <consortium name="WormBaseParasite"/>
        </authorList>
    </citation>
    <scope>IDENTIFICATION</scope>
</reference>
<dbReference type="CDD" id="cd22089">
    <property type="entry name" value="F-box_FBXO9"/>
    <property type="match status" value="1"/>
</dbReference>
<name>A0A158PP83_ANISI</name>
<dbReference type="OrthoDB" id="2117972at2759"/>
<feature type="region of interest" description="Disordered" evidence="2">
    <location>
        <begin position="87"/>
        <end position="106"/>
    </location>
</feature>
<feature type="region of interest" description="Disordered" evidence="2">
    <location>
        <begin position="1"/>
        <end position="73"/>
    </location>
</feature>
<feature type="compositionally biased region" description="Acidic residues" evidence="2">
    <location>
        <begin position="15"/>
        <end position="28"/>
    </location>
</feature>
<feature type="region of interest" description="Disordered" evidence="2">
    <location>
        <begin position="160"/>
        <end position="204"/>
    </location>
</feature>
<dbReference type="SUPFAM" id="SSF81383">
    <property type="entry name" value="F-box domain"/>
    <property type="match status" value="1"/>
</dbReference>
<dbReference type="PANTHER" id="PTHR12874">
    <property type="entry name" value="F-BOX ONLY PROTEIN 48-RELATED"/>
    <property type="match status" value="1"/>
</dbReference>
<gene>
    <name evidence="4" type="ORF">ASIM_LOCUS13321</name>
</gene>
<dbReference type="Gene3D" id="1.20.1280.50">
    <property type="match status" value="1"/>
</dbReference>
<dbReference type="EMBL" id="UYRR01031360">
    <property type="protein sequence ID" value="VDK49422.1"/>
    <property type="molecule type" value="Genomic_DNA"/>
</dbReference>
<evidence type="ECO:0000256" key="1">
    <source>
        <dbReference type="ARBA" id="ARBA00022786"/>
    </source>
</evidence>